<dbReference type="Proteomes" id="UP001430953">
    <property type="component" value="Unassembled WGS sequence"/>
</dbReference>
<keyword evidence="2" id="KW-1185">Reference proteome</keyword>
<accession>A0AAW2GLK8</accession>
<dbReference type="EMBL" id="JADYXP020000003">
    <property type="protein sequence ID" value="KAL0128117.1"/>
    <property type="molecule type" value="Genomic_DNA"/>
</dbReference>
<protein>
    <submittedName>
        <fullName evidence="1">Uncharacterized protein</fullName>
    </submittedName>
</protein>
<evidence type="ECO:0000313" key="2">
    <source>
        <dbReference type="Proteomes" id="UP001430953"/>
    </source>
</evidence>
<proteinExistence type="predicted"/>
<name>A0AAW2GLK8_9HYME</name>
<comment type="caution">
    <text evidence="1">The sequence shown here is derived from an EMBL/GenBank/DDBJ whole genome shotgun (WGS) entry which is preliminary data.</text>
</comment>
<organism evidence="1 2">
    <name type="scientific">Cardiocondyla obscurior</name>
    <dbReference type="NCBI Taxonomy" id="286306"/>
    <lineage>
        <taxon>Eukaryota</taxon>
        <taxon>Metazoa</taxon>
        <taxon>Ecdysozoa</taxon>
        <taxon>Arthropoda</taxon>
        <taxon>Hexapoda</taxon>
        <taxon>Insecta</taxon>
        <taxon>Pterygota</taxon>
        <taxon>Neoptera</taxon>
        <taxon>Endopterygota</taxon>
        <taxon>Hymenoptera</taxon>
        <taxon>Apocrita</taxon>
        <taxon>Aculeata</taxon>
        <taxon>Formicoidea</taxon>
        <taxon>Formicidae</taxon>
        <taxon>Myrmicinae</taxon>
        <taxon>Cardiocondyla</taxon>
    </lineage>
</organism>
<dbReference type="AlphaFoldDB" id="A0AAW2GLK8"/>
<evidence type="ECO:0000313" key="1">
    <source>
        <dbReference type="EMBL" id="KAL0128117.1"/>
    </source>
</evidence>
<reference evidence="1 2" key="1">
    <citation type="submission" date="2023-03" db="EMBL/GenBank/DDBJ databases">
        <title>High recombination rates correlate with genetic variation in Cardiocondyla obscurior ants.</title>
        <authorList>
            <person name="Errbii M."/>
        </authorList>
    </citation>
    <scope>NUCLEOTIDE SEQUENCE [LARGE SCALE GENOMIC DNA]</scope>
    <source>
        <strain evidence="1">Alpha-2009</strain>
        <tissue evidence="1">Whole body</tissue>
    </source>
</reference>
<gene>
    <name evidence="1" type="ORF">PUN28_003400</name>
</gene>
<sequence>MRGGIHNIHSRRNRAAALKSCQGKSERSITCTFINIYDFYPMRSGMKRRLKFCDI</sequence>